<reference evidence="3" key="1">
    <citation type="submission" date="2017-02" db="EMBL/GenBank/DDBJ databases">
        <authorList>
            <person name="Varghese N."/>
            <person name="Submissions S."/>
        </authorList>
    </citation>
    <scope>NUCLEOTIDE SEQUENCE [LARGE SCALE GENOMIC DNA]</scope>
    <source>
        <strain evidence="3">USBA 369</strain>
    </source>
</reference>
<name>A0A1T4QXS3_9HYPH</name>
<evidence type="ECO:0000256" key="1">
    <source>
        <dbReference type="SAM" id="MobiDB-lite"/>
    </source>
</evidence>
<feature type="region of interest" description="Disordered" evidence="1">
    <location>
        <begin position="89"/>
        <end position="126"/>
    </location>
</feature>
<organism evidence="2 3">
    <name type="scientific">Consotaella salsifontis</name>
    <dbReference type="NCBI Taxonomy" id="1365950"/>
    <lineage>
        <taxon>Bacteria</taxon>
        <taxon>Pseudomonadati</taxon>
        <taxon>Pseudomonadota</taxon>
        <taxon>Alphaproteobacteria</taxon>
        <taxon>Hyphomicrobiales</taxon>
        <taxon>Aurantimonadaceae</taxon>
        <taxon>Consotaella</taxon>
    </lineage>
</organism>
<dbReference type="Proteomes" id="UP000190135">
    <property type="component" value="Unassembled WGS sequence"/>
</dbReference>
<dbReference type="EMBL" id="FUXL01000005">
    <property type="protein sequence ID" value="SKA08504.1"/>
    <property type="molecule type" value="Genomic_DNA"/>
</dbReference>
<accession>A0A1T4QXS3</accession>
<dbReference type="AlphaFoldDB" id="A0A1T4QXS3"/>
<keyword evidence="3" id="KW-1185">Reference proteome</keyword>
<gene>
    <name evidence="2" type="ORF">SAMN05428963_105332</name>
</gene>
<sequence length="208" mass="23319">MPFRRLCTLSISACRSSCLFCCSADQCGQAGHVLPIARATRSGYLKRIACRANCLTRNRFQSLRTDRHESTGRCCVLARRPRAPHTIAWQEPGRGEEIRKAKPHLSTKRENRPGRSAQDAATSQQCLSRLSQSGGARWAPSRRLFRSLSRSRCLVSDKPLRRGPYVSHGGQCGAAPSVVPSSPPRNQPLYQWLARIRLRLSPRRSSKR</sequence>
<protein>
    <submittedName>
        <fullName evidence="2">Uncharacterized protein</fullName>
    </submittedName>
</protein>
<evidence type="ECO:0000313" key="2">
    <source>
        <dbReference type="EMBL" id="SKA08504.1"/>
    </source>
</evidence>
<proteinExistence type="predicted"/>
<dbReference type="STRING" id="1365950.SAMN05428963_105332"/>
<evidence type="ECO:0000313" key="3">
    <source>
        <dbReference type="Proteomes" id="UP000190135"/>
    </source>
</evidence>